<evidence type="ECO:0000313" key="2">
    <source>
        <dbReference type="Proteomes" id="UP000193144"/>
    </source>
</evidence>
<keyword evidence="2" id="KW-1185">Reference proteome</keyword>
<accession>A0A1Y1ZEF4</accession>
<dbReference type="Proteomes" id="UP000193144">
    <property type="component" value="Unassembled WGS sequence"/>
</dbReference>
<dbReference type="EMBL" id="MCFA01000097">
    <property type="protein sequence ID" value="ORY08653.1"/>
    <property type="molecule type" value="Genomic_DNA"/>
</dbReference>
<protein>
    <submittedName>
        <fullName evidence="1">Uncharacterized protein</fullName>
    </submittedName>
</protein>
<evidence type="ECO:0000313" key="1">
    <source>
        <dbReference type="EMBL" id="ORY08653.1"/>
    </source>
</evidence>
<comment type="caution">
    <text evidence="1">The sequence shown here is derived from an EMBL/GenBank/DDBJ whole genome shotgun (WGS) entry which is preliminary data.</text>
</comment>
<proteinExistence type="predicted"/>
<organism evidence="1 2">
    <name type="scientific">Clohesyomyces aquaticus</name>
    <dbReference type="NCBI Taxonomy" id="1231657"/>
    <lineage>
        <taxon>Eukaryota</taxon>
        <taxon>Fungi</taxon>
        <taxon>Dikarya</taxon>
        <taxon>Ascomycota</taxon>
        <taxon>Pezizomycotina</taxon>
        <taxon>Dothideomycetes</taxon>
        <taxon>Pleosporomycetidae</taxon>
        <taxon>Pleosporales</taxon>
        <taxon>Lindgomycetaceae</taxon>
        <taxon>Clohesyomyces</taxon>
    </lineage>
</organism>
<dbReference type="AlphaFoldDB" id="A0A1Y1ZEF4"/>
<sequence>MRTSGNPPQPQPLIFHCFQTTTIVPGPKHPRRVSCTSRYSQKRQDKICGYWVCSYESRSVCVPPHWLITSIHPLHSHLYHTSPIRYRLFRTKQTPPSPRPAHEKAKAR</sequence>
<reference evidence="1 2" key="1">
    <citation type="submission" date="2016-07" db="EMBL/GenBank/DDBJ databases">
        <title>Pervasive Adenine N6-methylation of Active Genes in Fungi.</title>
        <authorList>
            <consortium name="DOE Joint Genome Institute"/>
            <person name="Mondo S.J."/>
            <person name="Dannebaum R.O."/>
            <person name="Kuo R.C."/>
            <person name="Labutti K."/>
            <person name="Haridas S."/>
            <person name="Kuo A."/>
            <person name="Salamov A."/>
            <person name="Ahrendt S.R."/>
            <person name="Lipzen A."/>
            <person name="Sullivan W."/>
            <person name="Andreopoulos W.B."/>
            <person name="Clum A."/>
            <person name="Lindquist E."/>
            <person name="Daum C."/>
            <person name="Ramamoorthy G.K."/>
            <person name="Gryganskyi A."/>
            <person name="Culley D."/>
            <person name="Magnuson J.K."/>
            <person name="James T.Y."/>
            <person name="O'Malley M.A."/>
            <person name="Stajich J.E."/>
            <person name="Spatafora J.W."/>
            <person name="Visel A."/>
            <person name="Grigoriev I.V."/>
        </authorList>
    </citation>
    <scope>NUCLEOTIDE SEQUENCE [LARGE SCALE GENOMIC DNA]</scope>
    <source>
        <strain evidence="1 2">CBS 115471</strain>
    </source>
</reference>
<name>A0A1Y1ZEF4_9PLEO</name>
<gene>
    <name evidence="1" type="ORF">BCR34DRAFT_390787</name>
</gene>